<dbReference type="PANTHER" id="PTHR14969:SF13">
    <property type="entry name" value="AT30094P"/>
    <property type="match status" value="1"/>
</dbReference>
<dbReference type="SUPFAM" id="SSF48317">
    <property type="entry name" value="Acid phosphatase/Vanadium-dependent haloperoxidase"/>
    <property type="match status" value="1"/>
</dbReference>
<accession>A0A286G9K4</accession>
<name>A0A286G9K4_9PROT</name>
<keyword evidence="1" id="KW-0472">Membrane</keyword>
<feature type="transmembrane region" description="Helical" evidence="1">
    <location>
        <begin position="26"/>
        <end position="44"/>
    </location>
</feature>
<evidence type="ECO:0000313" key="3">
    <source>
        <dbReference type="EMBL" id="SOD92165.1"/>
    </source>
</evidence>
<dbReference type="RefSeq" id="WP_097278058.1">
    <property type="nucleotide sequence ID" value="NZ_OCNJ01000002.1"/>
</dbReference>
<dbReference type="InterPro" id="IPR000326">
    <property type="entry name" value="PAP2/HPO"/>
</dbReference>
<dbReference type="CDD" id="cd03392">
    <property type="entry name" value="PAP2_like_2"/>
    <property type="match status" value="1"/>
</dbReference>
<dbReference type="PANTHER" id="PTHR14969">
    <property type="entry name" value="SPHINGOSINE-1-PHOSPHATE PHOSPHOHYDROLASE"/>
    <property type="match status" value="1"/>
</dbReference>
<feature type="domain" description="Phosphatidic acid phosphatase type 2/haloperoxidase" evidence="2">
    <location>
        <begin position="112"/>
        <end position="227"/>
    </location>
</feature>
<feature type="transmembrane region" description="Helical" evidence="1">
    <location>
        <begin position="88"/>
        <end position="108"/>
    </location>
</feature>
<keyword evidence="1" id="KW-0812">Transmembrane</keyword>
<keyword evidence="1" id="KW-1133">Transmembrane helix</keyword>
<sequence>MLHTLALRLVRAVPAVAVLARREARLLALLVLVFGGFWMFGVIADEVAENELQTFDQQILLFFRDAQNLADPIGPAWVEQAARDITALGGYTVLTLVTALVVVYLWLLRRWRASALVLASVLGGMVISQGLKALFQRARPDLVPHIVDVHTLSFPSGHSTLSAVVYLTLGALLATVQPGRSVKVFIIAAALLIAMLVGLSRVYLGVHWPTDVLAGWSVGAAWALLCSAVADLLVRRRKMRGESGDTPQAGDTA</sequence>
<evidence type="ECO:0000313" key="4">
    <source>
        <dbReference type="Proteomes" id="UP000219621"/>
    </source>
</evidence>
<organism evidence="3 4">
    <name type="scientific">Caenispirillum bisanense</name>
    <dbReference type="NCBI Taxonomy" id="414052"/>
    <lineage>
        <taxon>Bacteria</taxon>
        <taxon>Pseudomonadati</taxon>
        <taxon>Pseudomonadota</taxon>
        <taxon>Alphaproteobacteria</taxon>
        <taxon>Rhodospirillales</taxon>
        <taxon>Novispirillaceae</taxon>
        <taxon>Caenispirillum</taxon>
    </lineage>
</organism>
<evidence type="ECO:0000256" key="1">
    <source>
        <dbReference type="SAM" id="Phobius"/>
    </source>
</evidence>
<dbReference type="OrthoDB" id="9801622at2"/>
<dbReference type="AlphaFoldDB" id="A0A286G9K4"/>
<proteinExistence type="predicted"/>
<feature type="transmembrane region" description="Helical" evidence="1">
    <location>
        <begin position="155"/>
        <end position="173"/>
    </location>
</feature>
<protein>
    <submittedName>
        <fullName evidence="3">Undecaprenyl-diphosphatase</fullName>
    </submittedName>
</protein>
<dbReference type="EMBL" id="OCNJ01000002">
    <property type="protein sequence ID" value="SOD92165.1"/>
    <property type="molecule type" value="Genomic_DNA"/>
</dbReference>
<keyword evidence="4" id="KW-1185">Reference proteome</keyword>
<evidence type="ECO:0000259" key="2">
    <source>
        <dbReference type="SMART" id="SM00014"/>
    </source>
</evidence>
<reference evidence="4" key="1">
    <citation type="submission" date="2017-09" db="EMBL/GenBank/DDBJ databases">
        <authorList>
            <person name="Varghese N."/>
            <person name="Submissions S."/>
        </authorList>
    </citation>
    <scope>NUCLEOTIDE SEQUENCE [LARGE SCALE GENOMIC DNA]</scope>
    <source>
        <strain evidence="4">USBA 140</strain>
    </source>
</reference>
<feature type="transmembrane region" description="Helical" evidence="1">
    <location>
        <begin position="212"/>
        <end position="234"/>
    </location>
</feature>
<dbReference type="InterPro" id="IPR036938">
    <property type="entry name" value="PAP2/HPO_sf"/>
</dbReference>
<feature type="transmembrane region" description="Helical" evidence="1">
    <location>
        <begin position="115"/>
        <end position="135"/>
    </location>
</feature>
<dbReference type="Gene3D" id="1.20.144.10">
    <property type="entry name" value="Phosphatidic acid phosphatase type 2/haloperoxidase"/>
    <property type="match status" value="2"/>
</dbReference>
<dbReference type="Pfam" id="PF01569">
    <property type="entry name" value="PAP2"/>
    <property type="match status" value="1"/>
</dbReference>
<dbReference type="SMART" id="SM00014">
    <property type="entry name" value="acidPPc"/>
    <property type="match status" value="1"/>
</dbReference>
<gene>
    <name evidence="3" type="ORF">SAMN05421508_102298</name>
</gene>
<dbReference type="Proteomes" id="UP000219621">
    <property type="component" value="Unassembled WGS sequence"/>
</dbReference>
<feature type="transmembrane region" description="Helical" evidence="1">
    <location>
        <begin position="185"/>
        <end position="206"/>
    </location>
</feature>